<evidence type="ECO:0000313" key="2">
    <source>
        <dbReference type="Proteomes" id="UP000677913"/>
    </source>
</evidence>
<protein>
    <recommendedName>
        <fullName evidence="3">Preprotein translocase subunit SecB</fullName>
    </recommendedName>
</protein>
<comment type="caution">
    <text evidence="1">The sequence shown here is derived from an EMBL/GenBank/DDBJ whole genome shotgun (WGS) entry which is preliminary data.</text>
</comment>
<dbReference type="EMBL" id="JAGSXH010000020">
    <property type="protein sequence ID" value="MBS2963095.1"/>
    <property type="molecule type" value="Genomic_DNA"/>
</dbReference>
<proteinExistence type="predicted"/>
<dbReference type="RefSeq" id="WP_211466454.1">
    <property type="nucleotide sequence ID" value="NZ_JAGSXH010000020.1"/>
</dbReference>
<dbReference type="Proteomes" id="UP000677913">
    <property type="component" value="Unassembled WGS sequence"/>
</dbReference>
<gene>
    <name evidence="1" type="ORF">KGA66_08570</name>
</gene>
<keyword evidence="2" id="KW-1185">Reference proteome</keyword>
<reference evidence="1" key="1">
    <citation type="submission" date="2021-04" db="EMBL/GenBank/DDBJ databases">
        <title>Genome based classification of Actinospica acidithermotolerans sp. nov., an actinobacterium isolated from an Indonesian hot spring.</title>
        <authorList>
            <person name="Kusuma A.B."/>
            <person name="Putra K.E."/>
            <person name="Nafisah S."/>
            <person name="Loh J."/>
            <person name="Nouioui I."/>
            <person name="Goodfellow M."/>
        </authorList>
    </citation>
    <scope>NUCLEOTIDE SEQUENCE</scope>
    <source>
        <strain evidence="1">DSM 45618</strain>
    </source>
</reference>
<organism evidence="1 2">
    <name type="scientific">Actinocrinis puniceicyclus</name>
    <dbReference type="NCBI Taxonomy" id="977794"/>
    <lineage>
        <taxon>Bacteria</taxon>
        <taxon>Bacillati</taxon>
        <taxon>Actinomycetota</taxon>
        <taxon>Actinomycetes</taxon>
        <taxon>Catenulisporales</taxon>
        <taxon>Actinospicaceae</taxon>
        <taxon>Actinocrinis</taxon>
    </lineage>
</organism>
<dbReference type="AlphaFoldDB" id="A0A8J7WLL4"/>
<name>A0A8J7WLL4_9ACTN</name>
<evidence type="ECO:0008006" key="3">
    <source>
        <dbReference type="Google" id="ProtNLM"/>
    </source>
</evidence>
<sequence>MSEPDEQVLRAVDELAQKAPLGALDVVECHAIRFSPDAASGFTSNLDAGITPVDGGLVVRFTLTTKVVTGDGGPEVAEIKVGIGLAYTIADLPDPTGLVVGNFVARIAFKDAYPYLRQNTHELATRIGLVGVMLTTLIPPPTFGTLVPRQDASADDTRQDLGRDVV</sequence>
<evidence type="ECO:0000313" key="1">
    <source>
        <dbReference type="EMBL" id="MBS2963095.1"/>
    </source>
</evidence>
<accession>A0A8J7WLL4</accession>